<comment type="subcellular location">
    <subcellularLocation>
        <location evidence="1 7">Cell membrane</location>
        <topology evidence="1 7">Multi-pass membrane protein</topology>
    </subcellularLocation>
</comment>
<organism evidence="10 11">
    <name type="scientific">Glycomyces luteolus</name>
    <dbReference type="NCBI Taxonomy" id="2670330"/>
    <lineage>
        <taxon>Bacteria</taxon>
        <taxon>Bacillati</taxon>
        <taxon>Actinomycetota</taxon>
        <taxon>Actinomycetes</taxon>
        <taxon>Glycomycetales</taxon>
        <taxon>Glycomycetaceae</taxon>
        <taxon>Glycomyces</taxon>
    </lineage>
</organism>
<evidence type="ECO:0000256" key="1">
    <source>
        <dbReference type="ARBA" id="ARBA00004651"/>
    </source>
</evidence>
<dbReference type="GO" id="GO:0005886">
    <property type="term" value="C:plasma membrane"/>
    <property type="evidence" value="ECO:0007669"/>
    <property type="project" value="UniProtKB-SubCell"/>
</dbReference>
<feature type="transmembrane region" description="Helical" evidence="7">
    <location>
        <begin position="49"/>
        <end position="67"/>
    </location>
</feature>
<dbReference type="EMBL" id="JAPZVP010000007">
    <property type="protein sequence ID" value="MDA1360095.1"/>
    <property type="molecule type" value="Genomic_DNA"/>
</dbReference>
<accession>A0A9X3PK84</accession>
<dbReference type="PANTHER" id="PTHR43744:SF12">
    <property type="entry name" value="ABC TRANSPORTER PERMEASE PROTEIN MG189-RELATED"/>
    <property type="match status" value="1"/>
</dbReference>
<evidence type="ECO:0000256" key="2">
    <source>
        <dbReference type="ARBA" id="ARBA00022448"/>
    </source>
</evidence>
<dbReference type="InterPro" id="IPR000515">
    <property type="entry name" value="MetI-like"/>
</dbReference>
<dbReference type="GO" id="GO:0055085">
    <property type="term" value="P:transmembrane transport"/>
    <property type="evidence" value="ECO:0007669"/>
    <property type="project" value="InterPro"/>
</dbReference>
<dbReference type="AlphaFoldDB" id="A0A9X3PK84"/>
<dbReference type="Pfam" id="PF00528">
    <property type="entry name" value="BPD_transp_1"/>
    <property type="match status" value="1"/>
</dbReference>
<keyword evidence="3" id="KW-1003">Cell membrane</keyword>
<evidence type="ECO:0000256" key="6">
    <source>
        <dbReference type="ARBA" id="ARBA00023136"/>
    </source>
</evidence>
<name>A0A9X3PK84_9ACTN</name>
<feature type="transmembrane region" description="Helical" evidence="7">
    <location>
        <begin position="108"/>
        <end position="132"/>
    </location>
</feature>
<dbReference type="SUPFAM" id="SSF161098">
    <property type="entry name" value="MetI-like"/>
    <property type="match status" value="1"/>
</dbReference>
<feature type="transmembrane region" description="Helical" evidence="7">
    <location>
        <begin position="177"/>
        <end position="199"/>
    </location>
</feature>
<comment type="similarity">
    <text evidence="7">Belongs to the binding-protein-dependent transport system permease family.</text>
</comment>
<evidence type="ECO:0000256" key="7">
    <source>
        <dbReference type="RuleBase" id="RU363032"/>
    </source>
</evidence>
<feature type="transmembrane region" description="Helical" evidence="7">
    <location>
        <begin position="280"/>
        <end position="299"/>
    </location>
</feature>
<keyword evidence="5 7" id="KW-1133">Transmembrane helix</keyword>
<protein>
    <submittedName>
        <fullName evidence="10">Carbohydrate ABC transporter permease</fullName>
    </submittedName>
</protein>
<evidence type="ECO:0000256" key="3">
    <source>
        <dbReference type="ARBA" id="ARBA00022475"/>
    </source>
</evidence>
<dbReference type="RefSeq" id="WP_270110007.1">
    <property type="nucleotide sequence ID" value="NZ_JAPZVP010000007.1"/>
</dbReference>
<keyword evidence="2 7" id="KW-0813">Transport</keyword>
<feature type="transmembrane region" description="Helical" evidence="7">
    <location>
        <begin position="220"/>
        <end position="242"/>
    </location>
</feature>
<evidence type="ECO:0000313" key="11">
    <source>
        <dbReference type="Proteomes" id="UP001146067"/>
    </source>
</evidence>
<dbReference type="InterPro" id="IPR035906">
    <property type="entry name" value="MetI-like_sf"/>
</dbReference>
<evidence type="ECO:0000313" key="10">
    <source>
        <dbReference type="EMBL" id="MDA1360095.1"/>
    </source>
</evidence>
<keyword evidence="6 7" id="KW-0472">Membrane</keyword>
<proteinExistence type="inferred from homology"/>
<keyword evidence="4 7" id="KW-0812">Transmembrane</keyword>
<evidence type="ECO:0000259" key="9">
    <source>
        <dbReference type="PROSITE" id="PS50928"/>
    </source>
</evidence>
<keyword evidence="11" id="KW-1185">Reference proteome</keyword>
<feature type="region of interest" description="Disordered" evidence="8">
    <location>
        <begin position="1"/>
        <end position="34"/>
    </location>
</feature>
<sequence>MTRPDLAAAPTSSPAAADPRRADRTALPGRPGRRARARLRALREQPGRLVYLTLVAVLFFSGFPLYYSLVVASRDNSALAQVPPPVLPGANLAANVERVFATVPFGTALWNSVLVSASVTASVVFFSTLAGFAFAKLEFKGAKVLLVSVVATMMVPVQLGVIPLFMLMIELEWTDTLWAVIAPGLVSAFGVFFMTQYLRGALPGSLIESARMDGASTFRIFWQIVMPAARPAAVVLGVLTFLTSWNDYFWPLIVLSSPERQTVQVALSTLSGGYVTDQSLVLTGTMLATLPLLAVFALLGKYMISGIMQGAVKG</sequence>
<comment type="caution">
    <text evidence="10">The sequence shown here is derived from an EMBL/GenBank/DDBJ whole genome shotgun (WGS) entry which is preliminary data.</text>
</comment>
<evidence type="ECO:0000256" key="4">
    <source>
        <dbReference type="ARBA" id="ARBA00022692"/>
    </source>
</evidence>
<evidence type="ECO:0000256" key="8">
    <source>
        <dbReference type="SAM" id="MobiDB-lite"/>
    </source>
</evidence>
<dbReference type="PROSITE" id="PS50928">
    <property type="entry name" value="ABC_TM1"/>
    <property type="match status" value="1"/>
</dbReference>
<reference evidence="10" key="1">
    <citation type="submission" date="2022-12" db="EMBL/GenBank/DDBJ databases">
        <title>Gycomyces niveus sp.nov.,a novel actinomycete isolated from soil in Shouguan.</title>
        <authorList>
            <person name="Yang X."/>
        </authorList>
    </citation>
    <scope>NUCLEOTIDE SEQUENCE</scope>
    <source>
        <strain evidence="10">NEAU-A15</strain>
    </source>
</reference>
<dbReference type="Gene3D" id="1.10.3720.10">
    <property type="entry name" value="MetI-like"/>
    <property type="match status" value="1"/>
</dbReference>
<feature type="domain" description="ABC transmembrane type-1" evidence="9">
    <location>
        <begin position="109"/>
        <end position="299"/>
    </location>
</feature>
<dbReference type="Proteomes" id="UP001146067">
    <property type="component" value="Unassembled WGS sequence"/>
</dbReference>
<feature type="compositionally biased region" description="Low complexity" evidence="8">
    <location>
        <begin position="1"/>
        <end position="17"/>
    </location>
</feature>
<dbReference type="CDD" id="cd06261">
    <property type="entry name" value="TM_PBP2"/>
    <property type="match status" value="1"/>
</dbReference>
<gene>
    <name evidence="10" type="ORF">O1R50_10690</name>
</gene>
<feature type="transmembrane region" description="Helical" evidence="7">
    <location>
        <begin position="144"/>
        <end position="165"/>
    </location>
</feature>
<evidence type="ECO:0000256" key="5">
    <source>
        <dbReference type="ARBA" id="ARBA00022989"/>
    </source>
</evidence>
<dbReference type="PANTHER" id="PTHR43744">
    <property type="entry name" value="ABC TRANSPORTER PERMEASE PROTEIN MG189-RELATED-RELATED"/>
    <property type="match status" value="1"/>
</dbReference>